<accession>A0A2M6Z3K5</accession>
<evidence type="ECO:0000256" key="1">
    <source>
        <dbReference type="SAM" id="Phobius"/>
    </source>
</evidence>
<feature type="transmembrane region" description="Helical" evidence="1">
    <location>
        <begin position="96"/>
        <end position="118"/>
    </location>
</feature>
<feature type="transmembrane region" description="Helical" evidence="1">
    <location>
        <begin position="195"/>
        <end position="215"/>
    </location>
</feature>
<evidence type="ECO:0008006" key="4">
    <source>
        <dbReference type="Google" id="ProtNLM"/>
    </source>
</evidence>
<feature type="transmembrane region" description="Helical" evidence="1">
    <location>
        <begin position="227"/>
        <end position="251"/>
    </location>
</feature>
<comment type="caution">
    <text evidence="2">The sequence shown here is derived from an EMBL/GenBank/DDBJ whole genome shotgun (WGS) entry which is preliminary data.</text>
</comment>
<keyword evidence="1" id="KW-0472">Membrane</keyword>
<gene>
    <name evidence="2" type="ORF">COS93_01110</name>
</gene>
<feature type="transmembrane region" description="Helical" evidence="1">
    <location>
        <begin position="68"/>
        <end position="89"/>
    </location>
</feature>
<dbReference type="AlphaFoldDB" id="A0A2M6Z3K5"/>
<reference evidence="3" key="1">
    <citation type="submission" date="2017-09" db="EMBL/GenBank/DDBJ databases">
        <title>Depth-based differentiation of microbial function through sediment-hosted aquifers and enrichment of novel symbionts in the deep terrestrial subsurface.</title>
        <authorList>
            <person name="Probst A.J."/>
            <person name="Ladd B."/>
            <person name="Jarett J.K."/>
            <person name="Geller-Mcgrath D.E."/>
            <person name="Sieber C.M.K."/>
            <person name="Emerson J.B."/>
            <person name="Anantharaman K."/>
            <person name="Thomas B.C."/>
            <person name="Malmstrom R."/>
            <person name="Stieglmeier M."/>
            <person name="Klingl A."/>
            <person name="Woyke T."/>
            <person name="Ryan C.M."/>
            <person name="Banfield J.F."/>
        </authorList>
    </citation>
    <scope>NUCLEOTIDE SEQUENCE [LARGE SCALE GENOMIC DNA]</scope>
</reference>
<name>A0A2M6Z3K5_9BACT</name>
<dbReference type="Proteomes" id="UP000228777">
    <property type="component" value="Unassembled WGS sequence"/>
</dbReference>
<protein>
    <recommendedName>
        <fullName evidence="4">Type IV secretion system protein</fullName>
    </recommendedName>
</protein>
<organism evidence="2 3">
    <name type="scientific">bacterium (Candidatus Gribaldobacteria) CG07_land_8_20_14_0_80_33_18</name>
    <dbReference type="NCBI Taxonomy" id="2014272"/>
    <lineage>
        <taxon>Bacteria</taxon>
        <taxon>Candidatus Gribaldobacteria</taxon>
    </lineage>
</organism>
<sequence>MTSLFAKIIEIPMGVILQPILFLGEGFLGLANALLTWVVNISLSGDWALTSPAKNELINVGWTLTRDLANIGIVLGLVFIGLGTALRLTEFKTQKAFVWLLIIALFINFTPLICGLIVDASNILMKFFLPTGVSSEIGETFLEKVFRAHMGGLLEMFAGKVAFASIFKFLVLIAIGFIGGFALILFAALFLLRMVAIPILVILSPIAFFCYIFDQTKKYFEMWWNQLLQWSLIGAVGGFFLYLTHHCLRVIEKTPLIWQRAVPTGAIGSEAAVFLGTVSSYFVVLAFLVIGLLATFQFSPMGAKELTAWAKTKGKSALWAGSKGIGNILRGATTGMYKGTVKGVSEGKGGWGKTLGGLKGFGMGALRGGWTTEGQEEGKTSTVEMATKGREMLEKMHLIPIGSTESYQQKAVAAEAAKSKALSTDTLIKGAETYANTIKGKGMLSNLIQRGELPSSLISQTTKAINQEWLPKKPFLEKYPHAADQLQTTIADVTKNWSANQFAKTTKENWNNAPYVLEAVKRMGKNLGALVRRLDTDKRGNALNVYNQLNQNPEQLNSFLDTNFQQDRKQRAEFIGNFQKLAANIKLDLAYQEPPPTPTVIVETGEKEK</sequence>
<evidence type="ECO:0000313" key="3">
    <source>
        <dbReference type="Proteomes" id="UP000228777"/>
    </source>
</evidence>
<evidence type="ECO:0000313" key="2">
    <source>
        <dbReference type="EMBL" id="PIU46991.1"/>
    </source>
</evidence>
<dbReference type="EMBL" id="PEWP01000019">
    <property type="protein sequence ID" value="PIU46991.1"/>
    <property type="molecule type" value="Genomic_DNA"/>
</dbReference>
<proteinExistence type="predicted"/>
<feature type="transmembrane region" description="Helical" evidence="1">
    <location>
        <begin position="20"/>
        <end position="39"/>
    </location>
</feature>
<keyword evidence="1" id="KW-1133">Transmembrane helix</keyword>
<feature type="transmembrane region" description="Helical" evidence="1">
    <location>
        <begin position="272"/>
        <end position="296"/>
    </location>
</feature>
<feature type="transmembrane region" description="Helical" evidence="1">
    <location>
        <begin position="166"/>
        <end position="188"/>
    </location>
</feature>
<keyword evidence="1" id="KW-0812">Transmembrane</keyword>